<gene>
    <name evidence="1" type="ORF">NIES2135_00540</name>
</gene>
<organism evidence="1 2">
    <name type="scientific">Leptolyngbya boryana NIES-2135</name>
    <dbReference type="NCBI Taxonomy" id="1973484"/>
    <lineage>
        <taxon>Bacteria</taxon>
        <taxon>Bacillati</taxon>
        <taxon>Cyanobacteriota</taxon>
        <taxon>Cyanophyceae</taxon>
        <taxon>Leptolyngbyales</taxon>
        <taxon>Leptolyngbyaceae</taxon>
        <taxon>Leptolyngbya group</taxon>
        <taxon>Leptolyngbya</taxon>
    </lineage>
</organism>
<accession>A0A1Z4J908</accession>
<sequence>MKFLRLVLVGLIVLMNFEIAPPSWAGKDFTKGADYTEVTQEMTQLLQAQNTPEQLGYTQEALQQRLAALQIQQQIIRTASKRAQCRNATNHKLAVYANLPKKTPTSIYFLEPGKITDDDWDCDGVYLPTGTIVATNPTEPSQPLTTPIAFKIVDGTQFVTSTNFQTGAIEFNVLPAKQFHAGEVAWAIPNWTQAQIDANPASQEILD</sequence>
<evidence type="ECO:0000313" key="2">
    <source>
        <dbReference type="Proteomes" id="UP000217895"/>
    </source>
</evidence>
<name>A0A1Z4J908_LEPBY</name>
<dbReference type="Proteomes" id="UP000217895">
    <property type="component" value="Chromosome"/>
</dbReference>
<reference evidence="1 2" key="1">
    <citation type="submission" date="2017-06" db="EMBL/GenBank/DDBJ databases">
        <title>Genome sequencing of cyanobaciteial culture collection at National Institute for Environmental Studies (NIES).</title>
        <authorList>
            <person name="Hirose Y."/>
            <person name="Shimura Y."/>
            <person name="Fujisawa T."/>
            <person name="Nakamura Y."/>
            <person name="Kawachi M."/>
        </authorList>
    </citation>
    <scope>NUCLEOTIDE SEQUENCE [LARGE SCALE GENOMIC DNA]</scope>
    <source>
        <strain evidence="1 2">NIES-2135</strain>
    </source>
</reference>
<dbReference type="EMBL" id="AP018203">
    <property type="protein sequence ID" value="BAY53252.1"/>
    <property type="molecule type" value="Genomic_DNA"/>
</dbReference>
<keyword evidence="2" id="KW-1185">Reference proteome</keyword>
<protein>
    <submittedName>
        <fullName evidence="1">Uncharacterized protein</fullName>
    </submittedName>
</protein>
<proteinExistence type="predicted"/>
<evidence type="ECO:0000313" key="1">
    <source>
        <dbReference type="EMBL" id="BAY53252.1"/>
    </source>
</evidence>
<dbReference type="AlphaFoldDB" id="A0A1Z4J908"/>